<dbReference type="Proteomes" id="UP001056120">
    <property type="component" value="Linkage Group LG18"/>
</dbReference>
<protein>
    <submittedName>
        <fullName evidence="1">Uncharacterized protein</fullName>
    </submittedName>
</protein>
<evidence type="ECO:0000313" key="2">
    <source>
        <dbReference type="Proteomes" id="UP001056120"/>
    </source>
</evidence>
<evidence type="ECO:0000313" key="1">
    <source>
        <dbReference type="EMBL" id="KAI3755929.1"/>
    </source>
</evidence>
<reference evidence="2" key="1">
    <citation type="journal article" date="2022" name="Mol. Ecol. Resour.">
        <title>The genomes of chicory, endive, great burdock and yacon provide insights into Asteraceae palaeo-polyploidization history and plant inulin production.</title>
        <authorList>
            <person name="Fan W."/>
            <person name="Wang S."/>
            <person name="Wang H."/>
            <person name="Wang A."/>
            <person name="Jiang F."/>
            <person name="Liu H."/>
            <person name="Zhao H."/>
            <person name="Xu D."/>
            <person name="Zhang Y."/>
        </authorList>
    </citation>
    <scope>NUCLEOTIDE SEQUENCE [LARGE SCALE GENOMIC DNA]</scope>
    <source>
        <strain evidence="2">cv. Yunnan</strain>
    </source>
</reference>
<organism evidence="1 2">
    <name type="scientific">Smallanthus sonchifolius</name>
    <dbReference type="NCBI Taxonomy" id="185202"/>
    <lineage>
        <taxon>Eukaryota</taxon>
        <taxon>Viridiplantae</taxon>
        <taxon>Streptophyta</taxon>
        <taxon>Embryophyta</taxon>
        <taxon>Tracheophyta</taxon>
        <taxon>Spermatophyta</taxon>
        <taxon>Magnoliopsida</taxon>
        <taxon>eudicotyledons</taxon>
        <taxon>Gunneridae</taxon>
        <taxon>Pentapetalae</taxon>
        <taxon>asterids</taxon>
        <taxon>campanulids</taxon>
        <taxon>Asterales</taxon>
        <taxon>Asteraceae</taxon>
        <taxon>Asteroideae</taxon>
        <taxon>Heliantheae alliance</taxon>
        <taxon>Millerieae</taxon>
        <taxon>Smallanthus</taxon>
    </lineage>
</organism>
<accession>A0ACB9EAH9</accession>
<keyword evidence="2" id="KW-1185">Reference proteome</keyword>
<proteinExistence type="predicted"/>
<reference evidence="1 2" key="2">
    <citation type="journal article" date="2022" name="Mol. Ecol. Resour.">
        <title>The genomes of chicory, endive, great burdock and yacon provide insights into Asteraceae paleo-polyploidization history and plant inulin production.</title>
        <authorList>
            <person name="Fan W."/>
            <person name="Wang S."/>
            <person name="Wang H."/>
            <person name="Wang A."/>
            <person name="Jiang F."/>
            <person name="Liu H."/>
            <person name="Zhao H."/>
            <person name="Xu D."/>
            <person name="Zhang Y."/>
        </authorList>
    </citation>
    <scope>NUCLEOTIDE SEQUENCE [LARGE SCALE GENOMIC DNA]</scope>
    <source>
        <strain evidence="2">cv. Yunnan</strain>
        <tissue evidence="1">Leaves</tissue>
    </source>
</reference>
<comment type="caution">
    <text evidence="1">The sequence shown here is derived from an EMBL/GenBank/DDBJ whole genome shotgun (WGS) entry which is preliminary data.</text>
</comment>
<dbReference type="EMBL" id="CM042035">
    <property type="protein sequence ID" value="KAI3755929.1"/>
    <property type="molecule type" value="Genomic_DNA"/>
</dbReference>
<sequence>MRCAYSIRNLQVDPLAFPLSQRTSESSVSHKRSQCAKERGRSAEECGFFKYSWMAQVTCQLPNSFMGEEGATSEVAETVENGTVSPDKAAKDVSEKKEAVEETEEDVKNDEAKEVDKEVPEVSKKAEVEESEVKDNKEGEEEKGNEEPKSDPMEVDDKKDPDEETENKNTEAADLKEEEENQEEGNQEEIPNEKESKKGAKKKGGEGKSNSKTKASVEKKEKEPTTPAAPTSERPVRERKSVERLVAVIEKDTTKEFHISKGRGTALKDIPNVAYKLSKRKANDDTLKLLHTILFGRRGKALQVKSNILQFSGFVWSENEEKHKLKVKEKLDKLNKEKLLEFCDIFDMTVSRANAKKEDIVVKLIDFMLTPHATTSELLAEKDQSTKGTKRKRESKKNSSTSEATPSKSSSKKQKTKSISEEDKKRAADTDDSEKESGEEEKDNEEQEDVNGAPEKSEDVASEEEHASEPESEEEDSSKKRKRGSAKSKSSKKESAVKPEKKKVAATPKKTGSSPQKKTPVKSSTSGSKVADKSDSGPKTFSRKNTKKDADEEKPVTPKKPAPKEKSGKKTVKEKVKPKSEKQKISDDDLRTAICEILKEVDFNTATFTDILKQLAERFNTDLTSRKASIKFMIQEELTKLADDEDEEEPEKTGKQASGQGVKA</sequence>
<gene>
    <name evidence="1" type="ORF">L1987_55739</name>
</gene>
<name>A0ACB9EAH9_9ASTR</name>